<dbReference type="SUPFAM" id="SSF47384">
    <property type="entry name" value="Homodimeric domain of signal transducing histidine kinase"/>
    <property type="match status" value="1"/>
</dbReference>
<dbReference type="PROSITE" id="PS50113">
    <property type="entry name" value="PAC"/>
    <property type="match status" value="1"/>
</dbReference>
<dbReference type="AlphaFoldDB" id="A0A5J5EIE5"/>
<dbReference type="InterPro" id="IPR005467">
    <property type="entry name" value="His_kinase_dom"/>
</dbReference>
<dbReference type="FunFam" id="3.30.565.10:FF:000010">
    <property type="entry name" value="Sensor histidine kinase RcsC"/>
    <property type="match status" value="1"/>
</dbReference>
<dbReference type="InterPro" id="IPR013655">
    <property type="entry name" value="PAS_fold_3"/>
</dbReference>
<dbReference type="Pfam" id="PF00072">
    <property type="entry name" value="Response_reg"/>
    <property type="match status" value="1"/>
</dbReference>
<dbReference type="InterPro" id="IPR000014">
    <property type="entry name" value="PAS"/>
</dbReference>
<dbReference type="Pfam" id="PF02518">
    <property type="entry name" value="HATPase_c"/>
    <property type="match status" value="1"/>
</dbReference>
<dbReference type="InterPro" id="IPR036890">
    <property type="entry name" value="HATPase_C_sf"/>
</dbReference>
<dbReference type="InterPro" id="IPR035965">
    <property type="entry name" value="PAS-like_dom_sf"/>
</dbReference>
<protein>
    <submittedName>
        <fullName evidence="8">Uncharacterized protein</fullName>
    </submittedName>
</protein>
<feature type="domain" description="Histidine kinase" evidence="5">
    <location>
        <begin position="699"/>
        <end position="923"/>
    </location>
</feature>
<dbReference type="Pfam" id="PF08447">
    <property type="entry name" value="PAS_3"/>
    <property type="match status" value="1"/>
</dbReference>
<evidence type="ECO:0000256" key="3">
    <source>
        <dbReference type="PROSITE-ProRule" id="PRU00169"/>
    </source>
</evidence>
<feature type="compositionally biased region" description="Basic and acidic residues" evidence="4">
    <location>
        <begin position="1230"/>
        <end position="1241"/>
    </location>
</feature>
<dbReference type="EMBL" id="VXIS01000306">
    <property type="protein sequence ID" value="KAA8894847.1"/>
    <property type="molecule type" value="Genomic_DNA"/>
</dbReference>
<dbReference type="PRINTS" id="PR00344">
    <property type="entry name" value="BCTRLSENSOR"/>
</dbReference>
<dbReference type="PANTHER" id="PTHR45339">
    <property type="entry name" value="HYBRID SIGNAL TRANSDUCTION HISTIDINE KINASE J"/>
    <property type="match status" value="1"/>
</dbReference>
<dbReference type="SUPFAM" id="SSF52172">
    <property type="entry name" value="CheY-like"/>
    <property type="match status" value="1"/>
</dbReference>
<feature type="region of interest" description="Disordered" evidence="4">
    <location>
        <begin position="215"/>
        <end position="243"/>
    </location>
</feature>
<dbReference type="SUPFAM" id="SSF55785">
    <property type="entry name" value="PYP-like sensor domain (PAS domain)"/>
    <property type="match status" value="1"/>
</dbReference>
<dbReference type="CDD" id="cd00082">
    <property type="entry name" value="HisKA"/>
    <property type="match status" value="1"/>
</dbReference>
<evidence type="ECO:0000259" key="7">
    <source>
        <dbReference type="PROSITE" id="PS50113"/>
    </source>
</evidence>
<feature type="compositionally biased region" description="Pro residues" evidence="4">
    <location>
        <begin position="24"/>
        <end position="33"/>
    </location>
</feature>
<dbReference type="GO" id="GO:0000155">
    <property type="term" value="F:phosphorelay sensor kinase activity"/>
    <property type="evidence" value="ECO:0007669"/>
    <property type="project" value="InterPro"/>
</dbReference>
<evidence type="ECO:0000313" key="9">
    <source>
        <dbReference type="Proteomes" id="UP000326924"/>
    </source>
</evidence>
<dbReference type="Proteomes" id="UP000326924">
    <property type="component" value="Unassembled WGS sequence"/>
</dbReference>
<feature type="modified residue" description="4-aspartylphosphate" evidence="3">
    <location>
        <position position="1075"/>
    </location>
</feature>
<dbReference type="InterPro" id="IPR003594">
    <property type="entry name" value="HATPase_dom"/>
</dbReference>
<comment type="caution">
    <text evidence="8">The sequence shown here is derived from an EMBL/GenBank/DDBJ whole genome shotgun (WGS) entry which is preliminary data.</text>
</comment>
<evidence type="ECO:0000259" key="5">
    <source>
        <dbReference type="PROSITE" id="PS50109"/>
    </source>
</evidence>
<name>A0A5J5EIE5_9PEZI</name>
<feature type="compositionally biased region" description="Basic and acidic residues" evidence="4">
    <location>
        <begin position="1210"/>
        <end position="1222"/>
    </location>
</feature>
<keyword evidence="1 3" id="KW-0597">Phosphoprotein</keyword>
<dbReference type="InterPro" id="IPR011006">
    <property type="entry name" value="CheY-like_superfamily"/>
</dbReference>
<dbReference type="InterPro" id="IPR036097">
    <property type="entry name" value="HisK_dim/P_sf"/>
</dbReference>
<dbReference type="CDD" id="cd00130">
    <property type="entry name" value="PAS"/>
    <property type="match status" value="1"/>
</dbReference>
<gene>
    <name evidence="8" type="ORF">FN846DRAFT_912437</name>
</gene>
<dbReference type="PROSITE" id="PS50110">
    <property type="entry name" value="RESPONSE_REGULATORY"/>
    <property type="match status" value="1"/>
</dbReference>
<dbReference type="PROSITE" id="PS50109">
    <property type="entry name" value="HIS_KIN"/>
    <property type="match status" value="1"/>
</dbReference>
<dbReference type="SMART" id="SM00387">
    <property type="entry name" value="HATPase_c"/>
    <property type="match status" value="1"/>
</dbReference>
<feature type="region of interest" description="Disordered" evidence="4">
    <location>
        <begin position="18"/>
        <end position="39"/>
    </location>
</feature>
<feature type="domain" description="Response regulatory" evidence="6">
    <location>
        <begin position="1008"/>
        <end position="1160"/>
    </location>
</feature>
<dbReference type="CDD" id="cd16922">
    <property type="entry name" value="HATPase_EvgS-ArcB-TorS-like"/>
    <property type="match status" value="1"/>
</dbReference>
<dbReference type="Gene3D" id="3.30.565.10">
    <property type="entry name" value="Histidine kinase-like ATPase, C-terminal domain"/>
    <property type="match status" value="1"/>
</dbReference>
<dbReference type="InterPro" id="IPR001789">
    <property type="entry name" value="Sig_transdc_resp-reg_receiver"/>
</dbReference>
<feature type="compositionally biased region" description="Basic and acidic residues" evidence="4">
    <location>
        <begin position="1191"/>
        <end position="1202"/>
    </location>
</feature>
<organism evidence="8 9">
    <name type="scientific">Sphaerosporella brunnea</name>
    <dbReference type="NCBI Taxonomy" id="1250544"/>
    <lineage>
        <taxon>Eukaryota</taxon>
        <taxon>Fungi</taxon>
        <taxon>Dikarya</taxon>
        <taxon>Ascomycota</taxon>
        <taxon>Pezizomycotina</taxon>
        <taxon>Pezizomycetes</taxon>
        <taxon>Pezizales</taxon>
        <taxon>Pyronemataceae</taxon>
        <taxon>Sphaerosporella</taxon>
    </lineage>
</organism>
<keyword evidence="9" id="KW-1185">Reference proteome</keyword>
<dbReference type="SMART" id="SM00086">
    <property type="entry name" value="PAC"/>
    <property type="match status" value="2"/>
</dbReference>
<evidence type="ECO:0000256" key="1">
    <source>
        <dbReference type="ARBA" id="ARBA00022553"/>
    </source>
</evidence>
<dbReference type="SUPFAM" id="SSF55874">
    <property type="entry name" value="ATPase domain of HSP90 chaperone/DNA topoisomerase II/histidine kinase"/>
    <property type="match status" value="1"/>
</dbReference>
<dbReference type="PANTHER" id="PTHR45339:SF1">
    <property type="entry name" value="HYBRID SIGNAL TRANSDUCTION HISTIDINE KINASE J"/>
    <property type="match status" value="1"/>
</dbReference>
<keyword evidence="2" id="KW-0902">Two-component regulatory system</keyword>
<dbReference type="InterPro" id="IPR001610">
    <property type="entry name" value="PAC"/>
</dbReference>
<dbReference type="Gene3D" id="3.30.450.20">
    <property type="entry name" value="PAS domain"/>
    <property type="match status" value="2"/>
</dbReference>
<feature type="domain" description="PAC" evidence="7">
    <location>
        <begin position="486"/>
        <end position="539"/>
    </location>
</feature>
<feature type="compositionally biased region" description="Polar residues" evidence="4">
    <location>
        <begin position="944"/>
        <end position="968"/>
    </location>
</feature>
<dbReference type="Gene3D" id="1.10.287.130">
    <property type="match status" value="1"/>
</dbReference>
<dbReference type="InterPro" id="IPR004358">
    <property type="entry name" value="Sig_transdc_His_kin-like_C"/>
</dbReference>
<accession>A0A5J5EIE5</accession>
<dbReference type="CDD" id="cd17546">
    <property type="entry name" value="REC_hyHK_CKI1_RcsC-like"/>
    <property type="match status" value="1"/>
</dbReference>
<proteinExistence type="predicted"/>
<dbReference type="SMART" id="SM00388">
    <property type="entry name" value="HisKA"/>
    <property type="match status" value="1"/>
</dbReference>
<evidence type="ECO:0000259" key="6">
    <source>
        <dbReference type="PROSITE" id="PS50110"/>
    </source>
</evidence>
<evidence type="ECO:0000256" key="2">
    <source>
        <dbReference type="ARBA" id="ARBA00023012"/>
    </source>
</evidence>
<dbReference type="Pfam" id="PF00512">
    <property type="entry name" value="HisKA"/>
    <property type="match status" value="1"/>
</dbReference>
<evidence type="ECO:0000313" key="8">
    <source>
        <dbReference type="EMBL" id="KAA8894847.1"/>
    </source>
</evidence>
<dbReference type="SMART" id="SM00448">
    <property type="entry name" value="REC"/>
    <property type="match status" value="1"/>
</dbReference>
<evidence type="ECO:0000256" key="4">
    <source>
        <dbReference type="SAM" id="MobiDB-lite"/>
    </source>
</evidence>
<feature type="region of interest" description="Disordered" evidence="4">
    <location>
        <begin position="1163"/>
        <end position="1254"/>
    </location>
</feature>
<dbReference type="FunFam" id="3.30.450.20:FF:000099">
    <property type="entry name" value="Sensory box sensor histidine kinase"/>
    <property type="match status" value="1"/>
</dbReference>
<reference evidence="8 9" key="1">
    <citation type="submission" date="2019-09" db="EMBL/GenBank/DDBJ databases">
        <title>Draft genome of the ectomycorrhizal ascomycete Sphaerosporella brunnea.</title>
        <authorList>
            <consortium name="DOE Joint Genome Institute"/>
            <person name="Benucci G.M."/>
            <person name="Marozzi G."/>
            <person name="Antonielli L."/>
            <person name="Sanchez S."/>
            <person name="Marco P."/>
            <person name="Wang X."/>
            <person name="Falini L.B."/>
            <person name="Barry K."/>
            <person name="Haridas S."/>
            <person name="Lipzen A."/>
            <person name="Labutti K."/>
            <person name="Grigoriev I.V."/>
            <person name="Murat C."/>
            <person name="Martin F."/>
            <person name="Albertini E."/>
            <person name="Donnini D."/>
            <person name="Bonito G."/>
        </authorList>
    </citation>
    <scope>NUCLEOTIDE SEQUENCE [LARGE SCALE GENOMIC DNA]</scope>
    <source>
        <strain evidence="8 9">Sb_GMNB300</strain>
    </source>
</reference>
<dbReference type="OrthoDB" id="60033at2759"/>
<sequence>MAGRRTRNLVAIWDEKIMHDRAPSNPPTPPPPECSESSPEGMSMAFRALQFLPIPLLVLSDQKTIVLANTAMGEYLGLEVRQNNSRMSGDYRSNGVTEMLYGKTLNYLGFDGFGEDASLCMISWEFFLDSLVRDIGQEGKLKDTNVYVHVPTTKTKPTWRSGKCGPVRRTQMTISPWRGSDGDMYYTCTLKTVAWKRAIPILECPMECPGFGGIKPEDVELSSSSSSSETDDDGDESVAPREPAGLTVAEKMAVLKEALIDVSEVPVFALWHDASVASTNRAGFELIHPLDEESVECPEPFDRMQALKNLKAYLPDFSRELSMQESPLIKIVTTRKPLDSMIVGMYTGGKKRVVDVTGKCIYDINGGFVGALVAMRDVTKITEMQQTLDTEAQRNEERFRNILDCIPQMIWTTTAIGEHDYFSKRWYDYTGMVPEKCIGSVKAPSHPVTFSTLTNQRQGWMAAYHQDDATAIKNAWALSISTGQDYSVEYRCRRHDGAFRWMLGRALPLKDPKTGEIIKWYGTSTDIHDMVAARTAERATRRQLDETLTHAKLTLWATDQNGVVNMLEGILGGYFHDYRDVVGRHINDVLRELDPENKYGGADPIGPLLRGEITEALGQQVVHGRHFQTRYVSVRGRKGPGGGFDPNYVAGVIGISMDVSRQWATEQRLREREAQNAKLMADEAAAREASKLKSEFLASMSHEIRTPIAGVVGMCEILLMDPKLTPEQRELGDSIQRSANALLTVINDILDLSKVESGMIDIEEVPFNLSVVIWDVVRMLSFEAGRKKLHFEHAIDFHGVENLTVLGDPGRVRQILTNLLSNAVKFTHEGAVELKASVVKEEEEAITIHFTVKDTGIGISHSDQSKLFQPFTQADSTTARRFGGTGLGLTICKNLVNLMGGEIGLESSAGEGTSAHFTIPFRKPQRGECKLNIEALPERLQSDMSVQSCKSSTHGGSGTETRMPSESDYTCVPEPTPGPNNSLLQHLGQSFAVEKETLAIPEERRKRHVLVVEDNEVNQQIAIRLIKKLNFTVSAVKNGLECLEFIKKSASLPPSYDESSDNPPSLRKPDIILMDVQMPEMDGYSATRAIRSGKLSTPSAPTQNLEPPEATEWLGTVPIVAMTASAIKGDREKCRDAGMDDYLSKPVRGGMLEKMLVKWCSNSSDRGAGSSPGSRATTPGGDSTGDSPPEIDWRGDGSEGVRKAMNGMSELKRNMDGVKKGTAENAPASWRREKGANKGDNDESTVEVSTVEVE</sequence>
<dbReference type="Gene3D" id="3.40.50.2300">
    <property type="match status" value="1"/>
</dbReference>
<dbReference type="InParanoid" id="A0A5J5EIE5"/>
<feature type="compositionally biased region" description="Polar residues" evidence="4">
    <location>
        <begin position="1163"/>
        <end position="1186"/>
    </location>
</feature>
<dbReference type="InterPro" id="IPR003661">
    <property type="entry name" value="HisK_dim/P_dom"/>
</dbReference>
<dbReference type="InterPro" id="IPR000700">
    <property type="entry name" value="PAS-assoc_C"/>
</dbReference>
<feature type="region of interest" description="Disordered" evidence="4">
    <location>
        <begin position="944"/>
        <end position="971"/>
    </location>
</feature>